<keyword evidence="4" id="KW-1185">Reference proteome</keyword>
<dbReference type="PANTHER" id="PTHR34406">
    <property type="entry name" value="PROTEIN YCEI"/>
    <property type="match status" value="1"/>
</dbReference>
<evidence type="ECO:0000313" key="4">
    <source>
        <dbReference type="Proteomes" id="UP000198711"/>
    </source>
</evidence>
<sequence>MKKLASLITISFLSISLFAQQATWKSDKAHSKLGFTITHLSISDVEGSFKNFDATITASKADFSDAVFELSADVASVNTEMEMRDNHLKGPDYFNVEKFPKLTFKSTGIKSAGKNKYKLTGNLTIHGITKPVTLDLVYKGTIENPMSKKPTSGFQVTGTIKRTDFDIAAKTPTAILSNEVKITANGEFSK</sequence>
<dbReference type="AlphaFoldDB" id="A0A8X8IH29"/>
<proteinExistence type="predicted"/>
<dbReference type="SMART" id="SM00867">
    <property type="entry name" value="YceI"/>
    <property type="match status" value="1"/>
</dbReference>
<dbReference type="InterPro" id="IPR007372">
    <property type="entry name" value="Lipid/polyisoprenoid-bd_YceI"/>
</dbReference>
<dbReference type="InterPro" id="IPR036761">
    <property type="entry name" value="TTHA0802/YceI-like_sf"/>
</dbReference>
<gene>
    <name evidence="3" type="ORF">SAMN05444410_112111</name>
</gene>
<dbReference type="Pfam" id="PF04264">
    <property type="entry name" value="YceI"/>
    <property type="match status" value="1"/>
</dbReference>
<comment type="caution">
    <text evidence="3">The sequence shown here is derived from an EMBL/GenBank/DDBJ whole genome shotgun (WGS) entry which is preliminary data.</text>
</comment>
<feature type="signal peptide" evidence="1">
    <location>
        <begin position="1"/>
        <end position="19"/>
    </location>
</feature>
<dbReference type="Proteomes" id="UP000198711">
    <property type="component" value="Unassembled WGS sequence"/>
</dbReference>
<feature type="chain" id="PRO_5036462025" evidence="1">
    <location>
        <begin position="20"/>
        <end position="190"/>
    </location>
</feature>
<evidence type="ECO:0000256" key="1">
    <source>
        <dbReference type="SAM" id="SignalP"/>
    </source>
</evidence>
<organism evidence="3 4">
    <name type="scientific">Hydrobacter penzbergensis</name>
    <dbReference type="NCBI Taxonomy" id="1235997"/>
    <lineage>
        <taxon>Bacteria</taxon>
        <taxon>Pseudomonadati</taxon>
        <taxon>Bacteroidota</taxon>
        <taxon>Chitinophagia</taxon>
        <taxon>Chitinophagales</taxon>
        <taxon>Chitinophagaceae</taxon>
        <taxon>Hydrobacter</taxon>
    </lineage>
</organism>
<protein>
    <submittedName>
        <fullName evidence="3">Polyisoprenoid-binding protein YceI</fullName>
    </submittedName>
</protein>
<reference evidence="3 4" key="1">
    <citation type="submission" date="2016-10" db="EMBL/GenBank/DDBJ databases">
        <authorList>
            <person name="Varghese N."/>
            <person name="Submissions S."/>
        </authorList>
    </citation>
    <scope>NUCLEOTIDE SEQUENCE [LARGE SCALE GENOMIC DNA]</scope>
    <source>
        <strain evidence="3 4">DSM 25353</strain>
    </source>
</reference>
<evidence type="ECO:0000259" key="2">
    <source>
        <dbReference type="SMART" id="SM00867"/>
    </source>
</evidence>
<dbReference type="PANTHER" id="PTHR34406:SF1">
    <property type="entry name" value="PROTEIN YCEI"/>
    <property type="match status" value="1"/>
</dbReference>
<dbReference type="Gene3D" id="2.40.128.110">
    <property type="entry name" value="Lipid/polyisoprenoid-binding, YceI-like"/>
    <property type="match status" value="1"/>
</dbReference>
<name>A0A8X8IH29_9BACT</name>
<keyword evidence="1" id="KW-0732">Signal</keyword>
<dbReference type="EMBL" id="FNNO01000012">
    <property type="protein sequence ID" value="SDX29182.1"/>
    <property type="molecule type" value="Genomic_DNA"/>
</dbReference>
<dbReference type="SUPFAM" id="SSF101874">
    <property type="entry name" value="YceI-like"/>
    <property type="match status" value="1"/>
</dbReference>
<dbReference type="RefSeq" id="WP_092725298.1">
    <property type="nucleotide sequence ID" value="NZ_FNNO01000012.1"/>
</dbReference>
<accession>A0A8X8IH29</accession>
<evidence type="ECO:0000313" key="3">
    <source>
        <dbReference type="EMBL" id="SDX29182.1"/>
    </source>
</evidence>
<feature type="domain" description="Lipid/polyisoprenoid-binding YceI-like" evidence="2">
    <location>
        <begin position="23"/>
        <end position="189"/>
    </location>
</feature>